<keyword evidence="2" id="KW-0560">Oxidoreductase</keyword>
<proteinExistence type="inferred from homology"/>
<evidence type="ECO:0000256" key="2">
    <source>
        <dbReference type="ARBA" id="ARBA00023002"/>
    </source>
</evidence>
<sequence length="257" mass="26345">MKNVSEHPKDAGVTIVTGGGSGIGAAIVCGLLSRGRPVLVVDQSIPSAGLDIPSASAPVFSIEEDVADPDAAKKVVAEALRVAGRIEGLVNNAGIINQDVPSLDLPIDNWQRVLDVNLRGTFAMSQAVGNAMMSAGGGSIVNMASTAGLGGFVRRSAYGPSKAAIINLTSALAVEWGPLGIRVNAVAPGYVRTSGLDAAISARYLDEASLVHRTPLGRLGREDDVFQAVEFLLSPQSSFITGTTLAVDGGWSAQLNA</sequence>
<dbReference type="PANTHER" id="PTHR42760:SF115">
    <property type="entry name" value="3-OXOACYL-[ACYL-CARRIER-PROTEIN] REDUCTASE FABG"/>
    <property type="match status" value="1"/>
</dbReference>
<gene>
    <name evidence="3" type="ORF">I3517_24975</name>
</gene>
<evidence type="ECO:0000256" key="1">
    <source>
        <dbReference type="ARBA" id="ARBA00006484"/>
    </source>
</evidence>
<dbReference type="EMBL" id="JAECSB010000084">
    <property type="protein sequence ID" value="MBH5145855.1"/>
    <property type="molecule type" value="Genomic_DNA"/>
</dbReference>
<dbReference type="SUPFAM" id="SSF51735">
    <property type="entry name" value="NAD(P)-binding Rossmann-fold domains"/>
    <property type="match status" value="1"/>
</dbReference>
<dbReference type="Gene3D" id="3.40.50.720">
    <property type="entry name" value="NAD(P)-binding Rossmann-like Domain"/>
    <property type="match status" value="1"/>
</dbReference>
<dbReference type="GO" id="GO:0016616">
    <property type="term" value="F:oxidoreductase activity, acting on the CH-OH group of donors, NAD or NADP as acceptor"/>
    <property type="evidence" value="ECO:0007669"/>
    <property type="project" value="TreeGrafter"/>
</dbReference>
<protein>
    <submittedName>
        <fullName evidence="3">SDR family oxidoreductase</fullName>
    </submittedName>
</protein>
<dbReference type="PANTHER" id="PTHR42760">
    <property type="entry name" value="SHORT-CHAIN DEHYDROGENASES/REDUCTASES FAMILY MEMBER"/>
    <property type="match status" value="1"/>
</dbReference>
<dbReference type="Pfam" id="PF13561">
    <property type="entry name" value="adh_short_C2"/>
    <property type="match status" value="1"/>
</dbReference>
<name>A0A8I0ZUL3_RHOER</name>
<comment type="caution">
    <text evidence="3">The sequence shown here is derived from an EMBL/GenBank/DDBJ whole genome shotgun (WGS) entry which is preliminary data.</text>
</comment>
<comment type="similarity">
    <text evidence="1">Belongs to the short-chain dehydrogenases/reductases (SDR) family.</text>
</comment>
<evidence type="ECO:0000313" key="4">
    <source>
        <dbReference type="Proteomes" id="UP000627573"/>
    </source>
</evidence>
<dbReference type="AlphaFoldDB" id="A0A8I0ZUL3"/>
<dbReference type="FunFam" id="3.40.50.720:FF:000084">
    <property type="entry name" value="Short-chain dehydrogenase reductase"/>
    <property type="match status" value="1"/>
</dbReference>
<dbReference type="InterPro" id="IPR036291">
    <property type="entry name" value="NAD(P)-bd_dom_sf"/>
</dbReference>
<evidence type="ECO:0000313" key="3">
    <source>
        <dbReference type="EMBL" id="MBH5145855.1"/>
    </source>
</evidence>
<dbReference type="Proteomes" id="UP000627573">
    <property type="component" value="Unassembled WGS sequence"/>
</dbReference>
<dbReference type="PRINTS" id="PR00080">
    <property type="entry name" value="SDRFAMILY"/>
</dbReference>
<dbReference type="InterPro" id="IPR002347">
    <property type="entry name" value="SDR_fam"/>
</dbReference>
<reference evidence="3 4" key="1">
    <citation type="submission" date="2020-12" db="EMBL/GenBank/DDBJ databases">
        <title>Draft genome sequence of furan degrading bacterial strain FUR100.</title>
        <authorList>
            <person name="Woiski C."/>
        </authorList>
    </citation>
    <scope>NUCLEOTIDE SEQUENCE [LARGE SCALE GENOMIC DNA]</scope>
    <source>
        <strain evidence="3 4">FUR100</strain>
    </source>
</reference>
<dbReference type="CDD" id="cd05233">
    <property type="entry name" value="SDR_c"/>
    <property type="match status" value="1"/>
</dbReference>
<keyword evidence="4" id="KW-1185">Reference proteome</keyword>
<accession>A0A8I0ZUL3</accession>
<dbReference type="RefSeq" id="WP_197941771.1">
    <property type="nucleotide sequence ID" value="NZ_JAECSB010000084.1"/>
</dbReference>
<organism evidence="3 4">
    <name type="scientific">Rhodococcus erythropolis</name>
    <name type="common">Arthrobacter picolinophilus</name>
    <dbReference type="NCBI Taxonomy" id="1833"/>
    <lineage>
        <taxon>Bacteria</taxon>
        <taxon>Bacillati</taxon>
        <taxon>Actinomycetota</taxon>
        <taxon>Actinomycetes</taxon>
        <taxon>Mycobacteriales</taxon>
        <taxon>Nocardiaceae</taxon>
        <taxon>Rhodococcus</taxon>
        <taxon>Rhodococcus erythropolis group</taxon>
    </lineage>
</organism>
<dbReference type="PRINTS" id="PR00081">
    <property type="entry name" value="GDHRDH"/>
</dbReference>